<proteinExistence type="predicted"/>
<evidence type="ECO:0000313" key="1">
    <source>
        <dbReference type="EMBL" id="KAF2239384.1"/>
    </source>
</evidence>
<organism evidence="1 2">
    <name type="scientific">Viridothelium virens</name>
    <name type="common">Speckled blister lichen</name>
    <name type="synonym">Trypethelium virens</name>
    <dbReference type="NCBI Taxonomy" id="1048519"/>
    <lineage>
        <taxon>Eukaryota</taxon>
        <taxon>Fungi</taxon>
        <taxon>Dikarya</taxon>
        <taxon>Ascomycota</taxon>
        <taxon>Pezizomycotina</taxon>
        <taxon>Dothideomycetes</taxon>
        <taxon>Dothideomycetes incertae sedis</taxon>
        <taxon>Trypetheliales</taxon>
        <taxon>Trypetheliaceae</taxon>
        <taxon>Viridothelium</taxon>
    </lineage>
</organism>
<accession>A0A6A6HML8</accession>
<reference evidence="1" key="1">
    <citation type="journal article" date="2020" name="Stud. Mycol.">
        <title>101 Dothideomycetes genomes: a test case for predicting lifestyles and emergence of pathogens.</title>
        <authorList>
            <person name="Haridas S."/>
            <person name="Albert R."/>
            <person name="Binder M."/>
            <person name="Bloem J."/>
            <person name="Labutti K."/>
            <person name="Salamov A."/>
            <person name="Andreopoulos B."/>
            <person name="Baker S."/>
            <person name="Barry K."/>
            <person name="Bills G."/>
            <person name="Bluhm B."/>
            <person name="Cannon C."/>
            <person name="Castanera R."/>
            <person name="Culley D."/>
            <person name="Daum C."/>
            <person name="Ezra D."/>
            <person name="Gonzalez J."/>
            <person name="Henrissat B."/>
            <person name="Kuo A."/>
            <person name="Liang C."/>
            <person name="Lipzen A."/>
            <person name="Lutzoni F."/>
            <person name="Magnuson J."/>
            <person name="Mondo S."/>
            <person name="Nolan M."/>
            <person name="Ohm R."/>
            <person name="Pangilinan J."/>
            <person name="Park H.-J."/>
            <person name="Ramirez L."/>
            <person name="Alfaro M."/>
            <person name="Sun H."/>
            <person name="Tritt A."/>
            <person name="Yoshinaga Y."/>
            <person name="Zwiers L.-H."/>
            <person name="Turgeon B."/>
            <person name="Goodwin S."/>
            <person name="Spatafora J."/>
            <person name="Crous P."/>
            <person name="Grigoriev I."/>
        </authorList>
    </citation>
    <scope>NUCLEOTIDE SEQUENCE</scope>
    <source>
        <strain evidence="1">Tuck. ex Michener</strain>
    </source>
</reference>
<keyword evidence="2" id="KW-1185">Reference proteome</keyword>
<name>A0A6A6HML8_VIRVR</name>
<dbReference type="Proteomes" id="UP000800092">
    <property type="component" value="Unassembled WGS sequence"/>
</dbReference>
<evidence type="ECO:0000313" key="2">
    <source>
        <dbReference type="Proteomes" id="UP000800092"/>
    </source>
</evidence>
<sequence>MPIRPHDSMQELPIEASIRCHYLSVSAQRALHVGSRTTHCAAQRAGYRIPLASMGGATAKPRLISGLTSPLPQRHHNSSAFISRNTTGATSLISYLYGTDICTGYRSKGKDPRAGQLFLRSRSSLLVKERCHAHFGKWCVDSFVWAKIAYHV</sequence>
<dbReference type="AlphaFoldDB" id="A0A6A6HML8"/>
<gene>
    <name evidence="1" type="ORF">EV356DRAFT_502439</name>
</gene>
<protein>
    <submittedName>
        <fullName evidence="1">Uncharacterized protein</fullName>
    </submittedName>
</protein>
<dbReference type="EMBL" id="ML991773">
    <property type="protein sequence ID" value="KAF2239384.1"/>
    <property type="molecule type" value="Genomic_DNA"/>
</dbReference>